<dbReference type="AlphaFoldDB" id="A0A1R1EZV5"/>
<dbReference type="STRING" id="297318.BK138_01590"/>
<reference evidence="2 3" key="1">
    <citation type="submission" date="2016-11" db="EMBL/GenBank/DDBJ databases">
        <title>Paenibacillus species isolates.</title>
        <authorList>
            <person name="Beno S.M."/>
        </authorList>
    </citation>
    <scope>NUCLEOTIDE SEQUENCE [LARGE SCALE GENOMIC DNA]</scope>
    <source>
        <strain evidence="2 3">FSL R5-0378</strain>
    </source>
</reference>
<sequence length="109" mass="12540">MAKTQLEDIAVRLRNARINRKLTQMEVFRLTQINNKTLSAYETAKTEPDLVSLSRLADLYKVSTDWIITGFEFKGTGRSEDAEAEIGRLKDKLKARERIIRGIRELVSE</sequence>
<evidence type="ECO:0000313" key="3">
    <source>
        <dbReference type="Proteomes" id="UP000187172"/>
    </source>
</evidence>
<accession>A0A1R1EZV5</accession>
<evidence type="ECO:0000313" key="2">
    <source>
        <dbReference type="EMBL" id="OMF57338.1"/>
    </source>
</evidence>
<dbReference type="EMBL" id="MRTP01000001">
    <property type="protein sequence ID" value="OMF57338.1"/>
    <property type="molecule type" value="Genomic_DNA"/>
</dbReference>
<proteinExistence type="predicted"/>
<dbReference type="SMART" id="SM00530">
    <property type="entry name" value="HTH_XRE"/>
    <property type="match status" value="1"/>
</dbReference>
<dbReference type="RefSeq" id="WP_076165016.1">
    <property type="nucleotide sequence ID" value="NZ_MRTP01000001.1"/>
</dbReference>
<dbReference type="InterPro" id="IPR001387">
    <property type="entry name" value="Cro/C1-type_HTH"/>
</dbReference>
<feature type="domain" description="HTH cro/C1-type" evidence="1">
    <location>
        <begin position="13"/>
        <end position="67"/>
    </location>
</feature>
<comment type="caution">
    <text evidence="2">The sequence shown here is derived from an EMBL/GenBank/DDBJ whole genome shotgun (WGS) entry which is preliminary data.</text>
</comment>
<keyword evidence="3" id="KW-1185">Reference proteome</keyword>
<name>A0A1R1EZV5_9BACL</name>
<dbReference type="Pfam" id="PF12844">
    <property type="entry name" value="HTH_19"/>
    <property type="match status" value="1"/>
</dbReference>
<dbReference type="PROSITE" id="PS50943">
    <property type="entry name" value="HTH_CROC1"/>
    <property type="match status" value="1"/>
</dbReference>
<dbReference type="GO" id="GO:0003677">
    <property type="term" value="F:DNA binding"/>
    <property type="evidence" value="ECO:0007669"/>
    <property type="project" value="InterPro"/>
</dbReference>
<organism evidence="2 3">
    <name type="scientific">Paenibacillus rhizosphaerae</name>
    <dbReference type="NCBI Taxonomy" id="297318"/>
    <lineage>
        <taxon>Bacteria</taxon>
        <taxon>Bacillati</taxon>
        <taxon>Bacillota</taxon>
        <taxon>Bacilli</taxon>
        <taxon>Bacillales</taxon>
        <taxon>Paenibacillaceae</taxon>
        <taxon>Paenibacillus</taxon>
    </lineage>
</organism>
<gene>
    <name evidence="2" type="ORF">BK138_01590</name>
</gene>
<protein>
    <recommendedName>
        <fullName evidence="1">HTH cro/C1-type domain-containing protein</fullName>
    </recommendedName>
</protein>
<dbReference type="Gene3D" id="1.10.260.40">
    <property type="entry name" value="lambda repressor-like DNA-binding domains"/>
    <property type="match status" value="1"/>
</dbReference>
<evidence type="ECO:0000259" key="1">
    <source>
        <dbReference type="PROSITE" id="PS50943"/>
    </source>
</evidence>
<dbReference type="SUPFAM" id="SSF47413">
    <property type="entry name" value="lambda repressor-like DNA-binding domains"/>
    <property type="match status" value="1"/>
</dbReference>
<dbReference type="Proteomes" id="UP000187172">
    <property type="component" value="Unassembled WGS sequence"/>
</dbReference>
<dbReference type="InterPro" id="IPR010982">
    <property type="entry name" value="Lambda_DNA-bd_dom_sf"/>
</dbReference>
<dbReference type="CDD" id="cd00093">
    <property type="entry name" value="HTH_XRE"/>
    <property type="match status" value="1"/>
</dbReference>